<sequence>MRRQRGFTLIEVLLATLLLASAIAVTAASVRGIARAQQRSEAALAESSARNAVQAWLRARIGATLPVAFVDAAQGRVLFIGRRDRMEFVTELPPYPTLTGPVRQVIEAQSAGASGYLICVSQALPDAATPVCSADEQSTLVRGLSRVEFRYRGRNEAGAAGPWLPEWTRGDILPEWVEVRMGSPADAPAWPQLVVHIPVAINPVP</sequence>
<dbReference type="AlphaFoldDB" id="A0A1N6NV44"/>
<proteinExistence type="predicted"/>
<organism evidence="1 2">
    <name type="scientific">Solilutibacter tolerans</name>
    <dbReference type="NCBI Taxonomy" id="1604334"/>
    <lineage>
        <taxon>Bacteria</taxon>
        <taxon>Pseudomonadati</taxon>
        <taxon>Pseudomonadota</taxon>
        <taxon>Gammaproteobacteria</taxon>
        <taxon>Lysobacterales</taxon>
        <taxon>Lysobacteraceae</taxon>
        <taxon>Solilutibacter</taxon>
    </lineage>
</organism>
<keyword evidence="2" id="KW-1185">Reference proteome</keyword>
<evidence type="ECO:0000313" key="1">
    <source>
        <dbReference type="EMBL" id="SIP95832.1"/>
    </source>
</evidence>
<dbReference type="RefSeq" id="WP_076584771.1">
    <property type="nucleotide sequence ID" value="NZ_FTLW01000001.1"/>
</dbReference>
<dbReference type="InterPro" id="IPR012902">
    <property type="entry name" value="N_methyl_site"/>
</dbReference>
<dbReference type="STRING" id="1604334.SAMN05421546_0388"/>
<reference evidence="2" key="1">
    <citation type="submission" date="2017-01" db="EMBL/GenBank/DDBJ databases">
        <authorList>
            <person name="Varghese N."/>
            <person name="Submissions S."/>
        </authorList>
    </citation>
    <scope>NUCLEOTIDE SEQUENCE [LARGE SCALE GENOMIC DNA]</scope>
    <source>
        <strain evidence="2">UM1</strain>
    </source>
</reference>
<accession>A0A1N6NV44</accession>
<dbReference type="PROSITE" id="PS00409">
    <property type="entry name" value="PROKAR_NTER_METHYL"/>
    <property type="match status" value="1"/>
</dbReference>
<name>A0A1N6NV44_9GAMM</name>
<dbReference type="Pfam" id="PF07963">
    <property type="entry name" value="N_methyl"/>
    <property type="match status" value="1"/>
</dbReference>
<dbReference type="EMBL" id="FTLW01000001">
    <property type="protein sequence ID" value="SIP95832.1"/>
    <property type="molecule type" value="Genomic_DNA"/>
</dbReference>
<evidence type="ECO:0000313" key="2">
    <source>
        <dbReference type="Proteomes" id="UP000241788"/>
    </source>
</evidence>
<dbReference type="OrthoDB" id="5801210at2"/>
<protein>
    <submittedName>
        <fullName evidence="1">General secretion pathway protein J</fullName>
    </submittedName>
</protein>
<dbReference type="NCBIfam" id="TIGR02532">
    <property type="entry name" value="IV_pilin_GFxxxE"/>
    <property type="match status" value="1"/>
</dbReference>
<dbReference type="Proteomes" id="UP000241788">
    <property type="component" value="Unassembled WGS sequence"/>
</dbReference>
<gene>
    <name evidence="1" type="ORF">SAMN05421546_0388</name>
</gene>